<evidence type="ECO:0000313" key="7">
    <source>
        <dbReference type="Proteomes" id="UP000191987"/>
    </source>
</evidence>
<proteinExistence type="predicted"/>
<reference evidence="6 7" key="1">
    <citation type="submission" date="2016-01" db="EMBL/GenBank/DDBJ databases">
        <authorList>
            <person name="Oliw E.H."/>
        </authorList>
    </citation>
    <scope>NUCLEOTIDE SEQUENCE [LARGE SCALE GENOMIC DNA]</scope>
    <source>
        <strain evidence="6 7">Zutra 3-1</strain>
    </source>
</reference>
<dbReference type="InterPro" id="IPR009057">
    <property type="entry name" value="Homeodomain-like_sf"/>
</dbReference>
<organism evidence="6 7">
    <name type="scientific">Agrobacterium deltaense Zutra 3/1</name>
    <dbReference type="NCBI Taxonomy" id="1183427"/>
    <lineage>
        <taxon>Bacteria</taxon>
        <taxon>Pseudomonadati</taxon>
        <taxon>Pseudomonadota</taxon>
        <taxon>Alphaproteobacteria</taxon>
        <taxon>Hyphomicrobiales</taxon>
        <taxon>Rhizobiaceae</taxon>
        <taxon>Rhizobium/Agrobacterium group</taxon>
        <taxon>Agrobacterium</taxon>
    </lineage>
</organism>
<keyword evidence="2 4" id="KW-0238">DNA-binding</keyword>
<accession>A0A1S7R0K2</accession>
<evidence type="ECO:0000256" key="3">
    <source>
        <dbReference type="ARBA" id="ARBA00023163"/>
    </source>
</evidence>
<dbReference type="Pfam" id="PF00440">
    <property type="entry name" value="TetR_N"/>
    <property type="match status" value="1"/>
</dbReference>
<dbReference type="PANTHER" id="PTHR47506:SF1">
    <property type="entry name" value="HTH-TYPE TRANSCRIPTIONAL REGULATOR YJDC"/>
    <property type="match status" value="1"/>
</dbReference>
<dbReference type="RefSeq" id="WP_080819746.1">
    <property type="nucleotide sequence ID" value="NZ_LT009749.1"/>
</dbReference>
<dbReference type="PROSITE" id="PS50977">
    <property type="entry name" value="HTH_TETR_2"/>
    <property type="match status" value="1"/>
</dbReference>
<protein>
    <submittedName>
        <fullName evidence="6">TetR family transcriptional regulator</fullName>
    </submittedName>
</protein>
<evidence type="ECO:0000313" key="6">
    <source>
        <dbReference type="EMBL" id="CUX45150.1"/>
    </source>
</evidence>
<keyword evidence="3" id="KW-0804">Transcription</keyword>
<dbReference type="InterPro" id="IPR036271">
    <property type="entry name" value="Tet_transcr_reg_TetR-rel_C_sf"/>
</dbReference>
<dbReference type="Proteomes" id="UP000191987">
    <property type="component" value="Unassembled WGS sequence"/>
</dbReference>
<gene>
    <name evidence="6" type="ORF">AGR7C_Lc110009</name>
</gene>
<dbReference type="PRINTS" id="PR00455">
    <property type="entry name" value="HTHTETR"/>
</dbReference>
<feature type="DNA-binding region" description="H-T-H motif" evidence="4">
    <location>
        <begin position="37"/>
        <end position="56"/>
    </location>
</feature>
<dbReference type="Pfam" id="PF16925">
    <property type="entry name" value="TetR_C_13"/>
    <property type="match status" value="1"/>
</dbReference>
<evidence type="ECO:0000256" key="2">
    <source>
        <dbReference type="ARBA" id="ARBA00023125"/>
    </source>
</evidence>
<dbReference type="PANTHER" id="PTHR47506">
    <property type="entry name" value="TRANSCRIPTIONAL REGULATORY PROTEIN"/>
    <property type="match status" value="1"/>
</dbReference>
<evidence type="ECO:0000256" key="1">
    <source>
        <dbReference type="ARBA" id="ARBA00023015"/>
    </source>
</evidence>
<dbReference type="Gene3D" id="1.10.357.10">
    <property type="entry name" value="Tetracycline Repressor, domain 2"/>
    <property type="match status" value="1"/>
</dbReference>
<evidence type="ECO:0000256" key="4">
    <source>
        <dbReference type="PROSITE-ProRule" id="PRU00335"/>
    </source>
</evidence>
<dbReference type="SUPFAM" id="SSF46689">
    <property type="entry name" value="Homeodomain-like"/>
    <property type="match status" value="1"/>
</dbReference>
<sequence length="211" mass="22920">MSEMTRKQRGRPRLLDRNAGLDVAARLFWEHGYEGTSIADLTHAMGITPPSLYATFGSKEELFRLALDHSIAQQSERRAEVLQAQIPAYEALASYLYDIAEGHTQPDKPRGCIVSTAVLQHSEANASVARTTAQLREAAIQILKTRFNRAVSEGELPTQTDTDTLARFYGAVIQGMSAQACDGACRARLKALVDVALTAWPGKRGAAGHPG</sequence>
<feature type="domain" description="HTH tetR-type" evidence="5">
    <location>
        <begin position="14"/>
        <end position="74"/>
    </location>
</feature>
<dbReference type="SUPFAM" id="SSF48498">
    <property type="entry name" value="Tetracyclin repressor-like, C-terminal domain"/>
    <property type="match status" value="1"/>
</dbReference>
<dbReference type="InterPro" id="IPR011075">
    <property type="entry name" value="TetR_C"/>
</dbReference>
<dbReference type="InterPro" id="IPR001647">
    <property type="entry name" value="HTH_TetR"/>
</dbReference>
<keyword evidence="1" id="KW-0805">Transcription regulation</keyword>
<evidence type="ECO:0000259" key="5">
    <source>
        <dbReference type="PROSITE" id="PS50977"/>
    </source>
</evidence>
<dbReference type="GO" id="GO:0003677">
    <property type="term" value="F:DNA binding"/>
    <property type="evidence" value="ECO:0007669"/>
    <property type="project" value="UniProtKB-UniRule"/>
</dbReference>
<dbReference type="EMBL" id="FBWG01000029">
    <property type="protein sequence ID" value="CUX45150.1"/>
    <property type="molecule type" value="Genomic_DNA"/>
</dbReference>
<dbReference type="AlphaFoldDB" id="A0A1S7R0K2"/>
<dbReference type="Gene3D" id="1.10.10.60">
    <property type="entry name" value="Homeodomain-like"/>
    <property type="match status" value="1"/>
</dbReference>
<name>A0A1S7R0K2_9HYPH</name>